<dbReference type="STRING" id="261392.SAMN02745149_01134"/>
<sequence length="179" mass="20534">MELEKETALVETILFLESEPATEKALSNISRLSEEVVRQCIEKLKEKYLAENSGIELTMITGGWSLVPKQEFWEVLRERYGEKNSARLSRSAMETLSIIAYSQPVTRGEIESIRGVSADNMIRLLLERNLIKEVGRKDVPGKPVQFGTTKEFLKFFHLNSIADLPKLDEDEEQRFELAR</sequence>
<keyword evidence="3" id="KW-0159">Chromosome partition</keyword>
<name>A0A1T4KD00_TREPO</name>
<dbReference type="Proteomes" id="UP000190423">
    <property type="component" value="Unassembled WGS sequence"/>
</dbReference>
<keyword evidence="1" id="KW-0963">Cytoplasm</keyword>
<keyword evidence="2" id="KW-0132">Cell division</keyword>
<gene>
    <name evidence="5" type="ORF">SAMN02745149_01134</name>
</gene>
<dbReference type="Gene3D" id="1.10.10.10">
    <property type="entry name" value="Winged helix-like DNA-binding domain superfamily/Winged helix DNA-binding domain"/>
    <property type="match status" value="2"/>
</dbReference>
<dbReference type="PANTHER" id="PTHR34298:SF2">
    <property type="entry name" value="SEGREGATION AND CONDENSATION PROTEIN B"/>
    <property type="match status" value="1"/>
</dbReference>
<dbReference type="InterPro" id="IPR036390">
    <property type="entry name" value="WH_DNA-bd_sf"/>
</dbReference>
<dbReference type="AlphaFoldDB" id="A0A1T4KD00"/>
<dbReference type="GeneID" id="78316432"/>
<protein>
    <submittedName>
        <fullName evidence="5">Condensin subunit ScpB</fullName>
    </submittedName>
</protein>
<dbReference type="Pfam" id="PF04079">
    <property type="entry name" value="SMC_ScpB"/>
    <property type="match status" value="1"/>
</dbReference>
<evidence type="ECO:0000256" key="4">
    <source>
        <dbReference type="ARBA" id="ARBA00023306"/>
    </source>
</evidence>
<dbReference type="GO" id="GO:0051301">
    <property type="term" value="P:cell division"/>
    <property type="evidence" value="ECO:0007669"/>
    <property type="project" value="UniProtKB-KW"/>
</dbReference>
<reference evidence="5 6" key="1">
    <citation type="submission" date="2017-02" db="EMBL/GenBank/DDBJ databases">
        <authorList>
            <person name="Peterson S.W."/>
        </authorList>
    </citation>
    <scope>NUCLEOTIDE SEQUENCE [LARGE SCALE GENOMIC DNA]</scope>
    <source>
        <strain evidence="5 6">ATCC BAA-908</strain>
    </source>
</reference>
<evidence type="ECO:0000313" key="5">
    <source>
        <dbReference type="EMBL" id="SJZ40312.1"/>
    </source>
</evidence>
<evidence type="ECO:0000313" key="6">
    <source>
        <dbReference type="Proteomes" id="UP000190423"/>
    </source>
</evidence>
<evidence type="ECO:0000256" key="1">
    <source>
        <dbReference type="ARBA" id="ARBA00022490"/>
    </source>
</evidence>
<dbReference type="InterPro" id="IPR036388">
    <property type="entry name" value="WH-like_DNA-bd_sf"/>
</dbReference>
<dbReference type="RefSeq" id="WP_200805294.1">
    <property type="nucleotide sequence ID" value="NZ_FUWG01000007.1"/>
</dbReference>
<evidence type="ECO:0000256" key="3">
    <source>
        <dbReference type="ARBA" id="ARBA00022829"/>
    </source>
</evidence>
<dbReference type="GO" id="GO:0051304">
    <property type="term" value="P:chromosome separation"/>
    <property type="evidence" value="ECO:0007669"/>
    <property type="project" value="InterPro"/>
</dbReference>
<proteinExistence type="predicted"/>
<keyword evidence="4" id="KW-0131">Cell cycle</keyword>
<dbReference type="SUPFAM" id="SSF46785">
    <property type="entry name" value="Winged helix' DNA-binding domain"/>
    <property type="match status" value="2"/>
</dbReference>
<keyword evidence="6" id="KW-1185">Reference proteome</keyword>
<evidence type="ECO:0000256" key="2">
    <source>
        <dbReference type="ARBA" id="ARBA00022618"/>
    </source>
</evidence>
<dbReference type="PIRSF" id="PIRSF019345">
    <property type="entry name" value="ScpB"/>
    <property type="match status" value="1"/>
</dbReference>
<dbReference type="NCBIfam" id="TIGR00281">
    <property type="entry name" value="SMC-Scp complex subunit ScpB"/>
    <property type="match status" value="1"/>
</dbReference>
<dbReference type="InterPro" id="IPR005234">
    <property type="entry name" value="ScpB_csome_segregation"/>
</dbReference>
<dbReference type="PANTHER" id="PTHR34298">
    <property type="entry name" value="SEGREGATION AND CONDENSATION PROTEIN B"/>
    <property type="match status" value="1"/>
</dbReference>
<accession>A0A1T4KD00</accession>
<organism evidence="5 6">
    <name type="scientific">Treponema porcinum</name>
    <dbReference type="NCBI Taxonomy" id="261392"/>
    <lineage>
        <taxon>Bacteria</taxon>
        <taxon>Pseudomonadati</taxon>
        <taxon>Spirochaetota</taxon>
        <taxon>Spirochaetia</taxon>
        <taxon>Spirochaetales</taxon>
        <taxon>Treponemataceae</taxon>
        <taxon>Treponema</taxon>
    </lineage>
</organism>
<dbReference type="EMBL" id="FUWG01000007">
    <property type="protein sequence ID" value="SJZ40312.1"/>
    <property type="molecule type" value="Genomic_DNA"/>
</dbReference>